<feature type="compositionally biased region" description="Polar residues" evidence="1">
    <location>
        <begin position="1"/>
        <end position="14"/>
    </location>
</feature>
<evidence type="ECO:0000313" key="3">
    <source>
        <dbReference type="EMBL" id="KAH7641484.1"/>
    </source>
</evidence>
<feature type="region of interest" description="Disordered" evidence="1">
    <location>
        <begin position="1012"/>
        <end position="1033"/>
    </location>
</feature>
<feature type="compositionally biased region" description="Polar residues" evidence="1">
    <location>
        <begin position="1017"/>
        <end position="1027"/>
    </location>
</feature>
<dbReference type="Gene3D" id="3.40.50.10140">
    <property type="entry name" value="Toll/interleukin-1 receptor homology (TIR) domain"/>
    <property type="match status" value="1"/>
</dbReference>
<reference evidence="3" key="1">
    <citation type="submission" date="2020-06" db="EMBL/GenBank/DDBJ databases">
        <authorList>
            <person name="Ji K."/>
            <person name="Li J."/>
        </authorList>
    </citation>
    <scope>NUCLEOTIDE SEQUENCE</scope>
    <source>
        <strain evidence="3">JKM2019</strain>
        <tissue evidence="3">Whole body</tissue>
    </source>
</reference>
<evidence type="ECO:0000256" key="1">
    <source>
        <dbReference type="SAM" id="MobiDB-lite"/>
    </source>
</evidence>
<feature type="domain" description="TIR" evidence="2">
    <location>
        <begin position="359"/>
        <end position="494"/>
    </location>
</feature>
<feature type="region of interest" description="Disordered" evidence="1">
    <location>
        <begin position="574"/>
        <end position="597"/>
    </location>
</feature>
<reference evidence="3" key="2">
    <citation type="journal article" date="2021" name="World Allergy Organ. J.">
        <title>Chromosome-level assembly of Dermatophagoides farinae genome and transcriptome reveals two novel allergens Der f 37 and Der f 39.</title>
        <authorList>
            <person name="Chen J."/>
            <person name="Cai Z."/>
            <person name="Fan D."/>
            <person name="Hu J."/>
            <person name="Hou Y."/>
            <person name="He Y."/>
            <person name="Zhang Z."/>
            <person name="Zhao Z."/>
            <person name="Gao P."/>
            <person name="Hu W."/>
            <person name="Sun J."/>
            <person name="Li J."/>
            <person name="Ji K."/>
        </authorList>
    </citation>
    <scope>NUCLEOTIDE SEQUENCE</scope>
    <source>
        <strain evidence="3">JKM2019</strain>
    </source>
</reference>
<feature type="region of interest" description="Disordered" evidence="1">
    <location>
        <begin position="67"/>
        <end position="105"/>
    </location>
</feature>
<feature type="compositionally biased region" description="Low complexity" evidence="1">
    <location>
        <begin position="1079"/>
        <end position="1097"/>
    </location>
</feature>
<gene>
    <name evidence="3" type="ORF">HUG17_4528</name>
</gene>
<dbReference type="EMBL" id="SDOV01000004">
    <property type="protein sequence ID" value="KAH7641484.1"/>
    <property type="molecule type" value="Genomic_DNA"/>
</dbReference>
<proteinExistence type="predicted"/>
<dbReference type="InterPro" id="IPR035897">
    <property type="entry name" value="Toll_tir_struct_dom_sf"/>
</dbReference>
<feature type="compositionally biased region" description="Low complexity" evidence="1">
    <location>
        <begin position="15"/>
        <end position="32"/>
    </location>
</feature>
<feature type="region of interest" description="Disordered" evidence="1">
    <location>
        <begin position="1"/>
        <end position="47"/>
    </location>
</feature>
<feature type="region of interest" description="Disordered" evidence="1">
    <location>
        <begin position="1062"/>
        <end position="1112"/>
    </location>
</feature>
<dbReference type="Pfam" id="PF13676">
    <property type="entry name" value="TIR_2"/>
    <property type="match status" value="1"/>
</dbReference>
<dbReference type="GO" id="GO:0007165">
    <property type="term" value="P:signal transduction"/>
    <property type="evidence" value="ECO:0007669"/>
    <property type="project" value="InterPro"/>
</dbReference>
<protein>
    <submittedName>
        <fullName evidence="3">Tir motif-containing protein</fullName>
    </submittedName>
</protein>
<dbReference type="PROSITE" id="PS50104">
    <property type="entry name" value="TIR"/>
    <property type="match status" value="1"/>
</dbReference>
<feature type="compositionally biased region" description="Gly residues" evidence="1">
    <location>
        <begin position="1098"/>
        <end position="1110"/>
    </location>
</feature>
<sequence length="1133" mass="130434">MMVIQPDTTDTNIVNHNPLSSSTSISSNNNNNIEQRTTTRNHETRSSSLILTDSYAMAFSTKITTRNIPTQQQQQQQQQSMMFQQQQHNNQLNNHQQQQQQQPQQQQQQRYIDYMIGIIFVQETLITGDDSRRFPNEICLGTILLSKYNDCTYVDSLRKIIQQESIFKMDDDYAFLTPFGCTITVEQESQTLTYHLITEKNTIRFRRKYCPDRFSLIGYYSTNRSSIFIDYIYGTYYLDLKTIRKIIDDKLKDMKPVNDMKLSNTNYYFRQNSGCIINPINESNIFLIEIVNCLNIMIEFEKQIDMETRYYAVNQDRPIKKYIEDTVSTNMVDGRTDSVLIKNRPSRSLFRRKTSKRRKGPQIMISYVRHEAADHAIQLKKTLLECGFSVYLDVHEIQMGSDWQDSLNSAVQNCNYFVPLITQNYGRTQWTNREIKLADVKQKHIIPINFLDLWPPECLAIQFATTQYISWNPQSDANDPNNRYDGKTWPSEAIYGVTKLIKERIYKLSQRIQSTAIDDITINNTDNNRQQTNRKLIVISAHPEQQQASARIKSILSDKYDVWCSNDFKDFDVGTKTVNKDNNTSSSSSSSSPYRNRFDQDLTTISEENSTITRPTQDYARHIAENCKQRPKSVPNNDRLEINKKKELSRVFSYGETTHHSSFSPDKLDHLQCFQRKVSQSSLIIILSSEQYFKSKTSEEHVYYCGQRLATIHVQYDDSPSPVWFTKLTSHDHPLKYKSSTFDDDLLNRVSRTLDPDCKEIKYYDHMIKCLADMMKKNMPDQETCVFVFGSTNTDNLDPRTNQICQEIGKELAKIVKNINIITNGTYGAGDIVAHTFYQERCTNQQTTQKSIGSVFHIVPERQDDLDVTPKKVSYGQTIFLGQSTKERDSVIARMLDTALLIGGDKDAAREIEEFIWNDHFVIPIKSTGGAAGGEFEVPQKMFTCPIGVDENRWAVLSQTDATPRDVAKAVVDIIFQLKKAIYEHASSRQKVDNALIQKSSSDRQVKIRLANRKKLNTGSMNSNGSKTDNREMNNPIMVFRNNNHDHLNNINHQFFHFDVSSTQSSMEQQRSLPIWPRSNSSSEDSSNSSNSDSGDNGTTGGSSIGGGHIGDNKMNGIQKFLQQIRKHFTRKI</sequence>
<dbReference type="Proteomes" id="UP000828236">
    <property type="component" value="Unassembled WGS sequence"/>
</dbReference>
<accession>A0A9D4SGF7</accession>
<feature type="compositionally biased region" description="Low complexity" evidence="1">
    <location>
        <begin position="71"/>
        <end position="105"/>
    </location>
</feature>
<evidence type="ECO:0000259" key="2">
    <source>
        <dbReference type="PROSITE" id="PS50104"/>
    </source>
</evidence>
<comment type="caution">
    <text evidence="3">The sequence shown here is derived from an EMBL/GenBank/DDBJ whole genome shotgun (WGS) entry which is preliminary data.</text>
</comment>
<organism evidence="3">
    <name type="scientific">Dermatophagoides farinae</name>
    <name type="common">American house dust mite</name>
    <dbReference type="NCBI Taxonomy" id="6954"/>
    <lineage>
        <taxon>Eukaryota</taxon>
        <taxon>Metazoa</taxon>
        <taxon>Ecdysozoa</taxon>
        <taxon>Arthropoda</taxon>
        <taxon>Chelicerata</taxon>
        <taxon>Arachnida</taxon>
        <taxon>Acari</taxon>
        <taxon>Acariformes</taxon>
        <taxon>Sarcoptiformes</taxon>
        <taxon>Astigmata</taxon>
        <taxon>Psoroptidia</taxon>
        <taxon>Analgoidea</taxon>
        <taxon>Pyroglyphidae</taxon>
        <taxon>Dermatophagoidinae</taxon>
        <taxon>Dermatophagoides</taxon>
    </lineage>
</organism>
<dbReference type="AlphaFoldDB" id="A0A9D4SGF7"/>
<feature type="compositionally biased region" description="Polar residues" evidence="1">
    <location>
        <begin position="1062"/>
        <end position="1072"/>
    </location>
</feature>
<dbReference type="InterPro" id="IPR000157">
    <property type="entry name" value="TIR_dom"/>
</dbReference>
<name>A0A9D4SGF7_DERFA</name>
<dbReference type="SUPFAM" id="SSF52200">
    <property type="entry name" value="Toll/Interleukin receptor TIR domain"/>
    <property type="match status" value="1"/>
</dbReference>